<gene>
    <name evidence="1" type="ORF">Lpp126_10938</name>
</gene>
<comment type="caution">
    <text evidence="1">The sequence shown here is derived from an EMBL/GenBank/DDBJ whole genome shotgun (WGS) entry which is preliminary data.</text>
</comment>
<keyword evidence="1" id="KW-0808">Transferase</keyword>
<feature type="non-terminal residue" evidence="1">
    <location>
        <position position="88"/>
    </location>
</feature>
<name>S2RBB5_LACPA</name>
<dbReference type="EMBL" id="ANKC01000782">
    <property type="protein sequence ID" value="EPC74549.1"/>
    <property type="molecule type" value="Genomic_DNA"/>
</dbReference>
<keyword evidence="1" id="KW-0012">Acyltransferase</keyword>
<sequence length="88" mass="10025">MKSGKFVGPDRAAVIENIRRAVAAKAFNVKVEEHDPTFSEAQETAIIDHYLHQRQRWTFRVKTLICRLLVNAYAVRVTSDVEVVGVEK</sequence>
<evidence type="ECO:0000313" key="1">
    <source>
        <dbReference type="EMBL" id="EPC74549.1"/>
    </source>
</evidence>
<reference evidence="1 2" key="1">
    <citation type="journal article" date="2013" name="PLoS ONE">
        <title>Lactobacillus paracasei comparative genomics: towards species pan-genome definition and exploitation of diversity.</title>
        <authorList>
            <person name="Smokvina T."/>
            <person name="Wels M."/>
            <person name="Polka J."/>
            <person name="Chervaux C."/>
            <person name="Brisse S."/>
            <person name="Boekhorst J."/>
            <person name="van Hylckama Vlieg J.E."/>
            <person name="Siezen R.J."/>
        </authorList>
    </citation>
    <scope>NUCLEOTIDE SEQUENCE [LARGE SCALE GENOMIC DNA]</scope>
    <source>
        <strain evidence="1 2">Lpp126</strain>
    </source>
</reference>
<dbReference type="Proteomes" id="UP000014243">
    <property type="component" value="Unassembled WGS sequence"/>
</dbReference>
<proteinExistence type="predicted"/>
<evidence type="ECO:0000313" key="2">
    <source>
        <dbReference type="Proteomes" id="UP000014243"/>
    </source>
</evidence>
<dbReference type="AlphaFoldDB" id="S2RBB5"/>
<dbReference type="GO" id="GO:0016746">
    <property type="term" value="F:acyltransferase activity"/>
    <property type="evidence" value="ECO:0007669"/>
    <property type="project" value="UniProtKB-KW"/>
</dbReference>
<organism evidence="1 2">
    <name type="scientific">Lacticaseibacillus paracasei subsp. paracasei Lpp126</name>
    <dbReference type="NCBI Taxonomy" id="1256206"/>
    <lineage>
        <taxon>Bacteria</taxon>
        <taxon>Bacillati</taxon>
        <taxon>Bacillota</taxon>
        <taxon>Bacilli</taxon>
        <taxon>Lactobacillales</taxon>
        <taxon>Lactobacillaceae</taxon>
        <taxon>Lacticaseibacillus</taxon>
    </lineage>
</organism>
<protein>
    <submittedName>
        <fullName evidence="1">1-acyl-sn-glycerol-3-phosphate acyltransferase</fullName>
    </submittedName>
</protein>
<accession>S2RBB5</accession>